<keyword evidence="2 7" id="KW-0645">Protease</keyword>
<dbReference type="SMART" id="SM00228">
    <property type="entry name" value="PDZ"/>
    <property type="match status" value="1"/>
</dbReference>
<dbReference type="Gene3D" id="2.30.42.10">
    <property type="match status" value="1"/>
</dbReference>
<dbReference type="AlphaFoldDB" id="A0A1G9W9B8"/>
<dbReference type="Proteomes" id="UP000199334">
    <property type="component" value="Unassembled WGS sequence"/>
</dbReference>
<dbReference type="PANTHER" id="PTHR43343">
    <property type="entry name" value="PEPTIDASE S12"/>
    <property type="match status" value="1"/>
</dbReference>
<dbReference type="GO" id="GO:0006508">
    <property type="term" value="P:proteolysis"/>
    <property type="evidence" value="ECO:0007669"/>
    <property type="project" value="UniProtKB-KW"/>
</dbReference>
<evidence type="ECO:0000256" key="4">
    <source>
        <dbReference type="ARBA" id="ARBA00022825"/>
    </source>
</evidence>
<gene>
    <name evidence="7" type="ORF">SAMN05216498_0647</name>
</gene>
<dbReference type="FunFam" id="2.40.10.10:FF:000001">
    <property type="entry name" value="Periplasmic serine protease DegS"/>
    <property type="match status" value="1"/>
</dbReference>
<feature type="transmembrane region" description="Helical" evidence="5">
    <location>
        <begin position="19"/>
        <end position="42"/>
    </location>
</feature>
<organism evidence="7 8">
    <name type="scientific">Tenuibacillus multivorans</name>
    <dbReference type="NCBI Taxonomy" id="237069"/>
    <lineage>
        <taxon>Bacteria</taxon>
        <taxon>Bacillati</taxon>
        <taxon>Bacillota</taxon>
        <taxon>Bacilli</taxon>
        <taxon>Bacillales</taxon>
        <taxon>Bacillaceae</taxon>
        <taxon>Tenuibacillus</taxon>
    </lineage>
</organism>
<evidence type="ECO:0000256" key="5">
    <source>
        <dbReference type="SAM" id="Phobius"/>
    </source>
</evidence>
<feature type="domain" description="PDZ" evidence="6">
    <location>
        <begin position="303"/>
        <end position="392"/>
    </location>
</feature>
<dbReference type="InterPro" id="IPR043504">
    <property type="entry name" value="Peptidase_S1_PA_chymotrypsin"/>
</dbReference>
<keyword evidence="5" id="KW-0812">Transmembrane</keyword>
<evidence type="ECO:0000256" key="3">
    <source>
        <dbReference type="ARBA" id="ARBA00022801"/>
    </source>
</evidence>
<dbReference type="EMBL" id="FNIG01000001">
    <property type="protein sequence ID" value="SDM80863.1"/>
    <property type="molecule type" value="Genomic_DNA"/>
</dbReference>
<dbReference type="InterPro" id="IPR009003">
    <property type="entry name" value="Peptidase_S1_PA"/>
</dbReference>
<dbReference type="InterPro" id="IPR001478">
    <property type="entry name" value="PDZ"/>
</dbReference>
<dbReference type="PRINTS" id="PR00834">
    <property type="entry name" value="PROTEASES2C"/>
</dbReference>
<dbReference type="PANTHER" id="PTHR43343:SF3">
    <property type="entry name" value="PROTEASE DO-LIKE 8, CHLOROPLASTIC"/>
    <property type="match status" value="1"/>
</dbReference>
<dbReference type="InterPro" id="IPR036034">
    <property type="entry name" value="PDZ_sf"/>
</dbReference>
<comment type="similarity">
    <text evidence="1">Belongs to the peptidase S1C family.</text>
</comment>
<dbReference type="OrthoDB" id="9758917at2"/>
<keyword evidence="3" id="KW-0378">Hydrolase</keyword>
<dbReference type="STRING" id="237069.SAMN05216498_0647"/>
<proteinExistence type="inferred from homology"/>
<keyword evidence="5" id="KW-1133">Transmembrane helix</keyword>
<dbReference type="Gene3D" id="2.40.10.10">
    <property type="entry name" value="Trypsin-like serine proteases"/>
    <property type="match status" value="2"/>
</dbReference>
<dbReference type="Pfam" id="PF13180">
    <property type="entry name" value="PDZ_2"/>
    <property type="match status" value="1"/>
</dbReference>
<keyword evidence="8" id="KW-1185">Reference proteome</keyword>
<dbReference type="InterPro" id="IPR001940">
    <property type="entry name" value="Peptidase_S1C"/>
</dbReference>
<protein>
    <submittedName>
        <fullName evidence="7">Serine protease Do</fullName>
    </submittedName>
</protein>
<keyword evidence="4" id="KW-0720">Serine protease</keyword>
<name>A0A1G9W9B8_9BACI</name>
<sequence>MGYYDDHVNTNKKKNERGWLLPTIVGLVLGAVLILLALPALVQSNLLPYDLTVEENEDENVKLNQGQGDEETQTVNVNINSQMTEIVNNVSDAVVGVVNIKQQSIFGNNNNNQQNGVGSGVVYKKDDQYAYIVTNYHVIQGADDVEIAFSEDKQVEAEVLGGDLYTDLAVLRVDAEHAEQVIELGDSDNLKVGEPVLAIGNPLGLQFAGSVTQGIVSGKDRLIPQDFDNNGVVDWQAEVIQTDAAINPGNSGGALVNMDGQLIGINSMKYASTQLEGLGFAIPINIAKPIIDDLEQDGSITRSYMGVGLLSLTSIAQYHWYNTLNLPQDIEGGVIVDQVERMSPADQAGLERYDVIVQIDDTEVTNVVNLRQYLYTQTSPGEESTIQYYRDGELQETTIKFVSQGS</sequence>
<dbReference type="Pfam" id="PF13365">
    <property type="entry name" value="Trypsin_2"/>
    <property type="match status" value="1"/>
</dbReference>
<dbReference type="SUPFAM" id="SSF50156">
    <property type="entry name" value="PDZ domain-like"/>
    <property type="match status" value="1"/>
</dbReference>
<reference evidence="7 8" key="1">
    <citation type="submission" date="2016-10" db="EMBL/GenBank/DDBJ databases">
        <authorList>
            <person name="de Groot N.N."/>
        </authorList>
    </citation>
    <scope>NUCLEOTIDE SEQUENCE [LARGE SCALE GENOMIC DNA]</scope>
    <source>
        <strain evidence="7 8">CGMCC 1.3442</strain>
    </source>
</reference>
<dbReference type="GO" id="GO:0004252">
    <property type="term" value="F:serine-type endopeptidase activity"/>
    <property type="evidence" value="ECO:0007669"/>
    <property type="project" value="InterPro"/>
</dbReference>
<dbReference type="InterPro" id="IPR051201">
    <property type="entry name" value="Chloro_Bact_Ser_Proteases"/>
</dbReference>
<evidence type="ECO:0000313" key="8">
    <source>
        <dbReference type="Proteomes" id="UP000199334"/>
    </source>
</evidence>
<evidence type="ECO:0000313" key="7">
    <source>
        <dbReference type="EMBL" id="SDM80863.1"/>
    </source>
</evidence>
<evidence type="ECO:0000256" key="2">
    <source>
        <dbReference type="ARBA" id="ARBA00022670"/>
    </source>
</evidence>
<evidence type="ECO:0000259" key="6">
    <source>
        <dbReference type="SMART" id="SM00228"/>
    </source>
</evidence>
<dbReference type="SUPFAM" id="SSF50494">
    <property type="entry name" value="Trypsin-like serine proteases"/>
    <property type="match status" value="1"/>
</dbReference>
<dbReference type="RefSeq" id="WP_093855166.1">
    <property type="nucleotide sequence ID" value="NZ_BJVZ01000003.1"/>
</dbReference>
<evidence type="ECO:0000256" key="1">
    <source>
        <dbReference type="ARBA" id="ARBA00010541"/>
    </source>
</evidence>
<keyword evidence="5" id="KW-0472">Membrane</keyword>
<accession>A0A1G9W9B8</accession>